<name>A0A0W0FWA4_MONRR</name>
<dbReference type="eggNOG" id="ENOG502SMYK">
    <property type="taxonomic scope" value="Eukaryota"/>
</dbReference>
<evidence type="ECO:0000256" key="1">
    <source>
        <dbReference type="SAM" id="Phobius"/>
    </source>
</evidence>
<evidence type="ECO:0000259" key="2">
    <source>
        <dbReference type="PROSITE" id="PS50048"/>
    </source>
</evidence>
<dbReference type="GO" id="GO:0008270">
    <property type="term" value="F:zinc ion binding"/>
    <property type="evidence" value="ECO:0007669"/>
    <property type="project" value="InterPro"/>
</dbReference>
<dbReference type="PANTHER" id="PTHR47783">
    <property type="entry name" value="ZN(II)2CYS6 TRANSCRIPTION FACTOR (EUROFUNG)-RELATED"/>
    <property type="match status" value="1"/>
</dbReference>
<evidence type="ECO:0000313" key="4">
    <source>
        <dbReference type="Proteomes" id="UP000054988"/>
    </source>
</evidence>
<sequence length="414" mass="47017">MDDSFQFIIESPQHATGHKKRPRLVTSCDNCRLKKIKCLQPSPESKCEACKTAKIPCRFRDRERYFAERSRAIAGPSATSNYSNGQRSDGSMDAFAASGIVAPEDNSRYQPYSTDVRRSVDYSRTATASPVGYNSNRHSMGYNSMSPSPAPMMQHTRSPSQSRQIQLFNPDFPQFPNHTYMETFMPLFFQHYSNEFPFIIYDDVIADYVERRSAPIMNTIAALAVGHCSIPELTGRNLPGVISAYGENARGQLNTVGHVTTEENLRAFMLFAWFEYKQQRMSGFRDYSHLALRMCAQLGYTAPNGALLNLQDTERRRQTSKGLFTLNYNLSQPGFQASHPVWLLMDDLTGKSYSTTAYLRVASLAIAFYSFAETAPSVWRFYRDQWLSHRLTVSFILLILIQLVTSLSIIWTFG</sequence>
<accession>A0A0W0FWA4</accession>
<dbReference type="Pfam" id="PF00172">
    <property type="entry name" value="Zn_clus"/>
    <property type="match status" value="1"/>
</dbReference>
<dbReference type="CDD" id="cd00067">
    <property type="entry name" value="GAL4"/>
    <property type="match status" value="1"/>
</dbReference>
<keyword evidence="1" id="KW-0812">Transmembrane</keyword>
<dbReference type="EMBL" id="LATX01001565">
    <property type="protein sequence ID" value="KTB40647.1"/>
    <property type="molecule type" value="Genomic_DNA"/>
</dbReference>
<dbReference type="SUPFAM" id="SSF57701">
    <property type="entry name" value="Zn2/Cys6 DNA-binding domain"/>
    <property type="match status" value="1"/>
</dbReference>
<reference evidence="3 4" key="1">
    <citation type="submission" date="2015-12" db="EMBL/GenBank/DDBJ databases">
        <title>Draft genome sequence of Moniliophthora roreri, the causal agent of frosty pod rot of cacao.</title>
        <authorList>
            <person name="Aime M.C."/>
            <person name="Diaz-Valderrama J.R."/>
            <person name="Kijpornyongpan T."/>
            <person name="Phillips-Mora W."/>
        </authorList>
    </citation>
    <scope>NUCLEOTIDE SEQUENCE [LARGE SCALE GENOMIC DNA]</scope>
    <source>
        <strain evidence="3 4">MCA 2952</strain>
    </source>
</reference>
<feature type="transmembrane region" description="Helical" evidence="1">
    <location>
        <begin position="391"/>
        <end position="413"/>
    </location>
</feature>
<dbReference type="GO" id="GO:0000981">
    <property type="term" value="F:DNA-binding transcription factor activity, RNA polymerase II-specific"/>
    <property type="evidence" value="ECO:0007669"/>
    <property type="project" value="InterPro"/>
</dbReference>
<dbReference type="InterPro" id="IPR001138">
    <property type="entry name" value="Zn2Cys6_DnaBD"/>
</dbReference>
<protein>
    <recommendedName>
        <fullName evidence="2">Zn(2)-C6 fungal-type domain-containing protein</fullName>
    </recommendedName>
</protein>
<dbReference type="PROSITE" id="PS50048">
    <property type="entry name" value="ZN2_CY6_FUNGAL_2"/>
    <property type="match status" value="1"/>
</dbReference>
<feature type="domain" description="Zn(2)-C6 fungal-type" evidence="2">
    <location>
        <begin position="27"/>
        <end position="59"/>
    </location>
</feature>
<dbReference type="PANTHER" id="PTHR47783:SF1">
    <property type="entry name" value="ZN(II)2CYS6 TRANSCRIPTION FACTOR (EUROFUNG)"/>
    <property type="match status" value="1"/>
</dbReference>
<gene>
    <name evidence="3" type="ORF">WG66_6808</name>
</gene>
<evidence type="ECO:0000313" key="3">
    <source>
        <dbReference type="EMBL" id="KTB40647.1"/>
    </source>
</evidence>
<dbReference type="SMART" id="SM00066">
    <property type="entry name" value="GAL4"/>
    <property type="match status" value="1"/>
</dbReference>
<dbReference type="PROSITE" id="PS00463">
    <property type="entry name" value="ZN2_CY6_FUNGAL_1"/>
    <property type="match status" value="1"/>
</dbReference>
<keyword evidence="1" id="KW-1133">Transmembrane helix</keyword>
<comment type="caution">
    <text evidence="3">The sequence shown here is derived from an EMBL/GenBank/DDBJ whole genome shotgun (WGS) entry which is preliminary data.</text>
</comment>
<dbReference type="Proteomes" id="UP000054988">
    <property type="component" value="Unassembled WGS sequence"/>
</dbReference>
<keyword evidence="1" id="KW-0472">Membrane</keyword>
<organism evidence="3 4">
    <name type="scientific">Moniliophthora roreri</name>
    <name type="common">Frosty pod rot fungus</name>
    <name type="synonym">Monilia roreri</name>
    <dbReference type="NCBI Taxonomy" id="221103"/>
    <lineage>
        <taxon>Eukaryota</taxon>
        <taxon>Fungi</taxon>
        <taxon>Dikarya</taxon>
        <taxon>Basidiomycota</taxon>
        <taxon>Agaricomycotina</taxon>
        <taxon>Agaricomycetes</taxon>
        <taxon>Agaricomycetidae</taxon>
        <taxon>Agaricales</taxon>
        <taxon>Marasmiineae</taxon>
        <taxon>Marasmiaceae</taxon>
        <taxon>Moniliophthora</taxon>
    </lineage>
</organism>
<dbReference type="InterPro" id="IPR036864">
    <property type="entry name" value="Zn2-C6_fun-type_DNA-bd_sf"/>
</dbReference>
<dbReference type="CDD" id="cd12148">
    <property type="entry name" value="fungal_TF_MHR"/>
    <property type="match status" value="1"/>
</dbReference>
<dbReference type="AlphaFoldDB" id="A0A0W0FWA4"/>
<feature type="transmembrane region" description="Helical" evidence="1">
    <location>
        <begin position="357"/>
        <end position="379"/>
    </location>
</feature>
<dbReference type="Gene3D" id="4.10.240.10">
    <property type="entry name" value="Zn(2)-C6 fungal-type DNA-binding domain"/>
    <property type="match status" value="1"/>
</dbReference>
<proteinExistence type="predicted"/>